<feature type="domain" description="PAS" evidence="2">
    <location>
        <begin position="828"/>
        <end position="915"/>
    </location>
</feature>
<evidence type="ECO:0000313" key="4">
    <source>
        <dbReference type="Proteomes" id="UP001224775"/>
    </source>
</evidence>
<feature type="compositionally biased region" description="Low complexity" evidence="1">
    <location>
        <begin position="461"/>
        <end position="496"/>
    </location>
</feature>
<feature type="compositionally biased region" description="Polar residues" evidence="1">
    <location>
        <begin position="176"/>
        <end position="197"/>
    </location>
</feature>
<evidence type="ECO:0000313" key="3">
    <source>
        <dbReference type="EMBL" id="KAK1742925.1"/>
    </source>
</evidence>
<name>A0AAD8YDB2_9STRA</name>
<keyword evidence="4" id="KW-1185">Reference proteome</keyword>
<protein>
    <recommendedName>
        <fullName evidence="2">PAS domain-containing protein</fullName>
    </recommendedName>
</protein>
<dbReference type="SUPFAM" id="SSF55785">
    <property type="entry name" value="PYP-like sensor domain (PAS domain)"/>
    <property type="match status" value="1"/>
</dbReference>
<evidence type="ECO:0000259" key="2">
    <source>
        <dbReference type="Pfam" id="PF13426"/>
    </source>
</evidence>
<evidence type="ECO:0000256" key="1">
    <source>
        <dbReference type="SAM" id="MobiDB-lite"/>
    </source>
</evidence>
<dbReference type="Pfam" id="PF13426">
    <property type="entry name" value="PAS_9"/>
    <property type="match status" value="1"/>
</dbReference>
<proteinExistence type="predicted"/>
<comment type="caution">
    <text evidence="3">The sequence shown here is derived from an EMBL/GenBank/DDBJ whole genome shotgun (WGS) entry which is preliminary data.</text>
</comment>
<dbReference type="CDD" id="cd14809">
    <property type="entry name" value="bZIP_AUREO-like"/>
    <property type="match status" value="1"/>
</dbReference>
<feature type="compositionally biased region" description="Low complexity" evidence="1">
    <location>
        <begin position="626"/>
        <end position="644"/>
    </location>
</feature>
<dbReference type="Proteomes" id="UP001224775">
    <property type="component" value="Unassembled WGS sequence"/>
</dbReference>
<feature type="region of interest" description="Disordered" evidence="1">
    <location>
        <begin position="1"/>
        <end position="33"/>
    </location>
</feature>
<dbReference type="InterPro" id="IPR000014">
    <property type="entry name" value="PAS"/>
</dbReference>
<feature type="compositionally biased region" description="Polar residues" evidence="1">
    <location>
        <begin position="699"/>
        <end position="710"/>
    </location>
</feature>
<dbReference type="InterPro" id="IPR035965">
    <property type="entry name" value="PAS-like_dom_sf"/>
</dbReference>
<feature type="region of interest" description="Disordered" evidence="1">
    <location>
        <begin position="621"/>
        <end position="655"/>
    </location>
</feature>
<dbReference type="AlphaFoldDB" id="A0AAD8YDB2"/>
<feature type="region of interest" description="Disordered" evidence="1">
    <location>
        <begin position="168"/>
        <end position="209"/>
    </location>
</feature>
<sequence length="921" mass="98833">MTNDQQSNSKSNTPAGNTPSPLDGTARPAPSTRINYSAILQNQAALASHQQPHLLPYNSLAATAASAQQQQLYAQAARSQQSAAAASPAGRLLAAGKPPEANNIGGVPIPPMAAGTPTNLRIEAAAQYAAGAAVPYNGNTGVKRAAAAVAAAAAISNGNNSDHAIKKRKVAEKAAASTSHPQQSHPMLQAPAPQTSMGEHPPVSAASTTATANTALMQKQQSNRDRNREHARSTRLRKKAYVNKLKELLDALHVERSDDDRKRRVAVQKLAEIQDLRRKVVNTFFGYHARCERNVTKWRMILEDDFWLKQPVTPYRSFRRCEIEKGSRITKGVEGMAEDAASMSVMIETIGSRNLRWLRRKRDYFLSKSNATTKLDRVGQIRTNAANAAAAANGSGVGGSRTSMPHSIVRQNSRLQHAISSLSSSSESGHGSSGEDLRKVELMSRRSKQQTSSDLAAKKVSCSGSSNQLSSSSNDTRQQTQQQQTQQQEQHQQQGQSNDYHDYHAPSLLDPLPESSDSVASDNCVVGKHMLTGDSSSEDDDSNSKKQKVTETSGTPAGDNVAPKLAAAAGTSRSVASMPSNIARSGISHSVKVLLPPAASLPNGHAQLARAPAVSLPPFAGIGKKSSATTSVGVRSGSSSSSSVEPTNNESVASTAPTAAAVANHNANNNNLIGSQPSVIVPKQIRKRRNEGPSANYLHPQSNFIDNDTTSSSSMESSREIQAYYHLNEDDMILTDDVLMCPFIFRSQDAVLCGALSECVMPGMLRACFGPTNKLSNVEMIFDAMGFCQQLERASGNDSLAQIIPNCLEMALCISDEARVITQSKAPFPIVSVNEAWTRVTGYTQVDVEGKDLSILNGRETKEKNSDIESVAKGQCSCSVNVHYDVNGRDFFSFVCSYPLTNLKNEVTHLLHVFQELPARE</sequence>
<gene>
    <name evidence="3" type="ORF">QTG54_006522</name>
</gene>
<accession>A0AAD8YDB2</accession>
<reference evidence="3" key="1">
    <citation type="submission" date="2023-06" db="EMBL/GenBank/DDBJ databases">
        <title>Survivors Of The Sea: Transcriptome response of Skeletonema marinoi to long-term dormancy.</title>
        <authorList>
            <person name="Pinder M.I.M."/>
            <person name="Kourtchenko O."/>
            <person name="Robertson E.K."/>
            <person name="Larsson T."/>
            <person name="Maumus F."/>
            <person name="Osuna-Cruz C.M."/>
            <person name="Vancaester E."/>
            <person name="Stenow R."/>
            <person name="Vandepoele K."/>
            <person name="Ploug H."/>
            <person name="Bruchert V."/>
            <person name="Godhe A."/>
            <person name="Topel M."/>
        </authorList>
    </citation>
    <scope>NUCLEOTIDE SEQUENCE</scope>
    <source>
        <strain evidence="3">R05AC</strain>
    </source>
</reference>
<organism evidence="3 4">
    <name type="scientific">Skeletonema marinoi</name>
    <dbReference type="NCBI Taxonomy" id="267567"/>
    <lineage>
        <taxon>Eukaryota</taxon>
        <taxon>Sar</taxon>
        <taxon>Stramenopiles</taxon>
        <taxon>Ochrophyta</taxon>
        <taxon>Bacillariophyta</taxon>
        <taxon>Coscinodiscophyceae</taxon>
        <taxon>Thalassiosirophycidae</taxon>
        <taxon>Thalassiosirales</taxon>
        <taxon>Skeletonemataceae</taxon>
        <taxon>Skeletonema</taxon>
        <taxon>Skeletonema marinoi-dohrnii complex</taxon>
    </lineage>
</organism>
<feature type="region of interest" description="Disordered" evidence="1">
    <location>
        <begin position="691"/>
        <end position="713"/>
    </location>
</feature>
<feature type="region of interest" description="Disordered" evidence="1">
    <location>
        <begin position="443"/>
        <end position="563"/>
    </location>
</feature>
<dbReference type="Gene3D" id="3.30.450.20">
    <property type="entry name" value="PAS domain"/>
    <property type="match status" value="1"/>
</dbReference>
<feature type="compositionally biased region" description="Low complexity" evidence="1">
    <location>
        <begin position="506"/>
        <end position="518"/>
    </location>
</feature>
<feature type="compositionally biased region" description="Polar residues" evidence="1">
    <location>
        <begin position="1"/>
        <end position="20"/>
    </location>
</feature>
<dbReference type="EMBL" id="JATAAI010000010">
    <property type="protein sequence ID" value="KAK1742925.1"/>
    <property type="molecule type" value="Genomic_DNA"/>
</dbReference>